<comment type="caution">
    <text evidence="7">The sequence shown here is derived from an EMBL/GenBank/DDBJ whole genome shotgun (WGS) entry which is preliminary data.</text>
</comment>
<keyword evidence="5 6" id="KW-0472">Membrane</keyword>
<evidence type="ECO:0000256" key="4">
    <source>
        <dbReference type="ARBA" id="ARBA00022989"/>
    </source>
</evidence>
<dbReference type="NCBIfam" id="TIGR00765">
    <property type="entry name" value="yihY_not_rbn"/>
    <property type="match status" value="1"/>
</dbReference>
<keyword evidence="4 6" id="KW-1133">Transmembrane helix</keyword>
<protein>
    <submittedName>
        <fullName evidence="7">Membrane protein</fullName>
    </submittedName>
</protein>
<proteinExistence type="predicted"/>
<dbReference type="AlphaFoldDB" id="A0A2T6BRZ6"/>
<accession>A0A2T6BRZ6</accession>
<dbReference type="PIRSF" id="PIRSF035875">
    <property type="entry name" value="RNase_BN"/>
    <property type="match status" value="1"/>
</dbReference>
<keyword evidence="8" id="KW-1185">Reference proteome</keyword>
<dbReference type="RefSeq" id="WP_170109614.1">
    <property type="nucleotide sequence ID" value="NZ_QBKR01000014.1"/>
</dbReference>
<gene>
    <name evidence="7" type="ORF">C8P63_1142</name>
</gene>
<evidence type="ECO:0000256" key="1">
    <source>
        <dbReference type="ARBA" id="ARBA00004651"/>
    </source>
</evidence>
<comment type="subcellular location">
    <subcellularLocation>
        <location evidence="1">Cell membrane</location>
        <topology evidence="1">Multi-pass membrane protein</topology>
    </subcellularLocation>
</comment>
<dbReference type="InterPro" id="IPR017039">
    <property type="entry name" value="Virul_fac_BrkB"/>
</dbReference>
<dbReference type="PANTHER" id="PTHR30213:SF0">
    <property type="entry name" value="UPF0761 MEMBRANE PROTEIN YIHY"/>
    <property type="match status" value="1"/>
</dbReference>
<sequence length="275" mass="31291">MRSADVIFELKTRFYKDGVSDLSAQLAYYFLLSLFPFLIVAISLLGYFPVSTHHVLDFIKPYAPPYIHQLIKNNLDSILGVQRGNLLSFSVLGTIWLTSRGIRSIARILNHTYGVKEDRPFWRSGLERLFLVFGLLAALVVSLLLPLMMKLVEWIILQAGLTLVWVRLWIVIRYLLSSLVLFFAFFCLYYFAPNVRMRPGEALPGTLFATLGWQLISVGYSGYVMMGDYSQIYGNLGGVMVLLIWFYLSAMILIVGGQLNAVLFESRVRPVKPNQ</sequence>
<keyword evidence="3 6" id="KW-0812">Transmembrane</keyword>
<keyword evidence="2" id="KW-1003">Cell membrane</keyword>
<feature type="transmembrane region" description="Helical" evidence="6">
    <location>
        <begin position="203"/>
        <end position="223"/>
    </location>
</feature>
<evidence type="ECO:0000256" key="2">
    <source>
        <dbReference type="ARBA" id="ARBA00022475"/>
    </source>
</evidence>
<feature type="transmembrane region" description="Helical" evidence="6">
    <location>
        <begin position="129"/>
        <end position="148"/>
    </location>
</feature>
<dbReference type="PANTHER" id="PTHR30213">
    <property type="entry name" value="INNER MEMBRANE PROTEIN YHJD"/>
    <property type="match status" value="1"/>
</dbReference>
<evidence type="ECO:0000256" key="5">
    <source>
        <dbReference type="ARBA" id="ARBA00023136"/>
    </source>
</evidence>
<name>A0A2T6BRZ6_9BACL</name>
<dbReference type="Pfam" id="PF03631">
    <property type="entry name" value="Virul_fac_BrkB"/>
    <property type="match status" value="1"/>
</dbReference>
<evidence type="ECO:0000313" key="8">
    <source>
        <dbReference type="Proteomes" id="UP000244240"/>
    </source>
</evidence>
<dbReference type="EMBL" id="QBKR01000014">
    <property type="protein sequence ID" value="PTX58832.1"/>
    <property type="molecule type" value="Genomic_DNA"/>
</dbReference>
<dbReference type="Proteomes" id="UP000244240">
    <property type="component" value="Unassembled WGS sequence"/>
</dbReference>
<evidence type="ECO:0000256" key="6">
    <source>
        <dbReference type="SAM" id="Phobius"/>
    </source>
</evidence>
<evidence type="ECO:0000256" key="3">
    <source>
        <dbReference type="ARBA" id="ARBA00022692"/>
    </source>
</evidence>
<dbReference type="GO" id="GO:0005886">
    <property type="term" value="C:plasma membrane"/>
    <property type="evidence" value="ECO:0007669"/>
    <property type="project" value="UniProtKB-SubCell"/>
</dbReference>
<organism evidence="7 8">
    <name type="scientific">Melghirimyces profundicolus</name>
    <dbReference type="NCBI Taxonomy" id="1242148"/>
    <lineage>
        <taxon>Bacteria</taxon>
        <taxon>Bacillati</taxon>
        <taxon>Bacillota</taxon>
        <taxon>Bacilli</taxon>
        <taxon>Bacillales</taxon>
        <taxon>Thermoactinomycetaceae</taxon>
        <taxon>Melghirimyces</taxon>
    </lineage>
</organism>
<feature type="transmembrane region" description="Helical" evidence="6">
    <location>
        <begin position="26"/>
        <end position="50"/>
    </location>
</feature>
<feature type="transmembrane region" description="Helical" evidence="6">
    <location>
        <begin position="243"/>
        <end position="264"/>
    </location>
</feature>
<reference evidence="7 8" key="1">
    <citation type="submission" date="2018-04" db="EMBL/GenBank/DDBJ databases">
        <title>Genomic Encyclopedia of Archaeal and Bacterial Type Strains, Phase II (KMG-II): from individual species to whole genera.</title>
        <authorList>
            <person name="Goeker M."/>
        </authorList>
    </citation>
    <scope>NUCLEOTIDE SEQUENCE [LARGE SCALE GENOMIC DNA]</scope>
    <source>
        <strain evidence="7 8">DSM 45787</strain>
    </source>
</reference>
<evidence type="ECO:0000313" key="7">
    <source>
        <dbReference type="EMBL" id="PTX58832.1"/>
    </source>
</evidence>
<feature type="transmembrane region" description="Helical" evidence="6">
    <location>
        <begin position="168"/>
        <end position="191"/>
    </location>
</feature>